<sequence>MQKVNCIRQFENKFSLRSLRLLLQKIIIDMKVLQSSFFRAIIAIIVGTLLIRYREETATWLTILIGVLFFLSGVISCTVYYSQKKRAGDTVVYDAQGNQLTGLRPNFPIVGLGSLILGVILALMPGTFLYGLMYILAAILILGAINQFVNLSLARKIGHVGAGYWIMPSLLLLAGLFVIVKRIDPISTMLFIIGWCMLIYGIVECVNAIKIHNERRKYEAVPGPSEGGECLTGESNESSASEE</sequence>
<dbReference type="AlphaFoldDB" id="E6K7N5"/>
<feature type="transmembrane region" description="Helical" evidence="2">
    <location>
        <begin position="59"/>
        <end position="82"/>
    </location>
</feature>
<dbReference type="HOGENOM" id="CLU_091343_0_0_10"/>
<keyword evidence="4" id="KW-1185">Reference proteome</keyword>
<dbReference type="InterPro" id="IPR052712">
    <property type="entry name" value="Acid_resist_chaperone_HdeD"/>
</dbReference>
<proteinExistence type="predicted"/>
<accession>E6K7N5</accession>
<dbReference type="InterPro" id="IPR005325">
    <property type="entry name" value="DUF308_memb"/>
</dbReference>
<evidence type="ECO:0000313" key="3">
    <source>
        <dbReference type="EMBL" id="EFU30188.1"/>
    </source>
</evidence>
<dbReference type="Pfam" id="PF03729">
    <property type="entry name" value="DUF308"/>
    <property type="match status" value="2"/>
</dbReference>
<feature type="compositionally biased region" description="Polar residues" evidence="1">
    <location>
        <begin position="233"/>
        <end position="243"/>
    </location>
</feature>
<dbReference type="Proteomes" id="UP000003112">
    <property type="component" value="Unassembled WGS sequence"/>
</dbReference>
<dbReference type="eggNOG" id="COG3247">
    <property type="taxonomic scope" value="Bacteria"/>
</dbReference>
<dbReference type="STRING" id="873513.HMPREF6485_1467"/>
<feature type="transmembrane region" description="Helical" evidence="2">
    <location>
        <begin position="186"/>
        <end position="209"/>
    </location>
</feature>
<comment type="caution">
    <text evidence="3">The sequence shown here is derived from an EMBL/GenBank/DDBJ whole genome shotgun (WGS) entry which is preliminary data.</text>
</comment>
<dbReference type="PANTHER" id="PTHR34989:SF1">
    <property type="entry name" value="PROTEIN HDED"/>
    <property type="match status" value="1"/>
</dbReference>
<feature type="transmembrane region" description="Helical" evidence="2">
    <location>
        <begin position="36"/>
        <end position="53"/>
    </location>
</feature>
<reference evidence="3 4" key="1">
    <citation type="submission" date="2010-10" db="EMBL/GenBank/DDBJ databases">
        <authorList>
            <person name="Muzny D."/>
            <person name="Qin X."/>
            <person name="Deng J."/>
            <person name="Jiang H."/>
            <person name="Liu Y."/>
            <person name="Qu J."/>
            <person name="Song X.-Z."/>
            <person name="Zhang L."/>
            <person name="Thornton R."/>
            <person name="Coyle M."/>
            <person name="Francisco L."/>
            <person name="Jackson L."/>
            <person name="Javaid M."/>
            <person name="Korchina V."/>
            <person name="Kovar C."/>
            <person name="Mata R."/>
            <person name="Mathew T."/>
            <person name="Ngo R."/>
            <person name="Nguyen L."/>
            <person name="Nguyen N."/>
            <person name="Okwuonu G."/>
            <person name="Ongeri F."/>
            <person name="Pham C."/>
            <person name="Simmons D."/>
            <person name="Wilczek-Boney K."/>
            <person name="Hale W."/>
            <person name="Jakkamsetti A."/>
            <person name="Pham P."/>
            <person name="Ruth R."/>
            <person name="San Lucas F."/>
            <person name="Warren J."/>
            <person name="Zhang J."/>
            <person name="Zhao Z."/>
            <person name="Zhou C."/>
            <person name="Zhu D."/>
            <person name="Lee S."/>
            <person name="Bess C."/>
            <person name="Blankenburg K."/>
            <person name="Forbes L."/>
            <person name="Fu Q."/>
            <person name="Gubbala S."/>
            <person name="Hirani K."/>
            <person name="Jayaseelan J.C."/>
            <person name="Lara F."/>
            <person name="Munidasa M."/>
            <person name="Palculict T."/>
            <person name="Patil S."/>
            <person name="Pu L.-L."/>
            <person name="Saada N."/>
            <person name="Tang L."/>
            <person name="Weissenberger G."/>
            <person name="Zhu Y."/>
            <person name="Hemphill L."/>
            <person name="Shang Y."/>
            <person name="Youmans B."/>
            <person name="Ayvaz T."/>
            <person name="Ross M."/>
            <person name="Santibanez J."/>
            <person name="Aqrawi P."/>
            <person name="Gross S."/>
            <person name="Joshi V."/>
            <person name="Fowler G."/>
            <person name="Nazareth L."/>
            <person name="Reid J."/>
            <person name="Worley K."/>
            <person name="Petrosino J."/>
            <person name="Highlander S."/>
            <person name="Gibbs R."/>
        </authorList>
    </citation>
    <scope>NUCLEOTIDE SEQUENCE [LARGE SCALE GENOMIC DNA]</scope>
    <source>
        <strain evidence="3 4">ATCC 33574</strain>
    </source>
</reference>
<gene>
    <name evidence="3" type="ORF">HMPREF6485_1467</name>
</gene>
<dbReference type="GO" id="GO:0005886">
    <property type="term" value="C:plasma membrane"/>
    <property type="evidence" value="ECO:0007669"/>
    <property type="project" value="TreeGrafter"/>
</dbReference>
<feature type="transmembrane region" description="Helical" evidence="2">
    <location>
        <begin position="129"/>
        <end position="149"/>
    </location>
</feature>
<evidence type="ECO:0008006" key="5">
    <source>
        <dbReference type="Google" id="ProtNLM"/>
    </source>
</evidence>
<dbReference type="PANTHER" id="PTHR34989">
    <property type="entry name" value="PROTEIN HDED"/>
    <property type="match status" value="1"/>
</dbReference>
<organism evidence="3 4">
    <name type="scientific">Segatella buccae ATCC 33574</name>
    <dbReference type="NCBI Taxonomy" id="873513"/>
    <lineage>
        <taxon>Bacteria</taxon>
        <taxon>Pseudomonadati</taxon>
        <taxon>Bacteroidota</taxon>
        <taxon>Bacteroidia</taxon>
        <taxon>Bacteroidales</taxon>
        <taxon>Prevotellaceae</taxon>
        <taxon>Segatella</taxon>
    </lineage>
</organism>
<name>E6K7N5_9BACT</name>
<feature type="transmembrane region" description="Helical" evidence="2">
    <location>
        <begin position="161"/>
        <end position="180"/>
    </location>
</feature>
<protein>
    <recommendedName>
        <fullName evidence="5">DUF308 domain-containing protein</fullName>
    </recommendedName>
</protein>
<keyword evidence="2" id="KW-1133">Transmembrane helix</keyword>
<dbReference type="EMBL" id="AEPD01000028">
    <property type="protein sequence ID" value="EFU30188.1"/>
    <property type="molecule type" value="Genomic_DNA"/>
</dbReference>
<keyword evidence="2" id="KW-0472">Membrane</keyword>
<evidence type="ECO:0000256" key="2">
    <source>
        <dbReference type="SAM" id="Phobius"/>
    </source>
</evidence>
<feature type="region of interest" description="Disordered" evidence="1">
    <location>
        <begin position="219"/>
        <end position="243"/>
    </location>
</feature>
<evidence type="ECO:0000313" key="4">
    <source>
        <dbReference type="Proteomes" id="UP000003112"/>
    </source>
</evidence>
<evidence type="ECO:0000256" key="1">
    <source>
        <dbReference type="SAM" id="MobiDB-lite"/>
    </source>
</evidence>
<feature type="transmembrane region" description="Helical" evidence="2">
    <location>
        <begin position="103"/>
        <end position="123"/>
    </location>
</feature>
<keyword evidence="2" id="KW-0812">Transmembrane</keyword>